<dbReference type="SUPFAM" id="SSF52833">
    <property type="entry name" value="Thioredoxin-like"/>
    <property type="match status" value="1"/>
</dbReference>
<dbReference type="Gene3D" id="1.20.1050.10">
    <property type="match status" value="1"/>
</dbReference>
<protein>
    <recommendedName>
        <fullName evidence="2">GST N-terminal domain-containing protein</fullName>
    </recommendedName>
</protein>
<dbReference type="Gene3D" id="3.40.30.10">
    <property type="entry name" value="Glutaredoxin"/>
    <property type="match status" value="1"/>
</dbReference>
<evidence type="ECO:0000256" key="1">
    <source>
        <dbReference type="ARBA" id="ARBA00007409"/>
    </source>
</evidence>
<dbReference type="SUPFAM" id="SSF47616">
    <property type="entry name" value="GST C-terminal domain-like"/>
    <property type="match status" value="1"/>
</dbReference>
<evidence type="ECO:0000259" key="2">
    <source>
        <dbReference type="PROSITE" id="PS50404"/>
    </source>
</evidence>
<reference evidence="3" key="1">
    <citation type="submission" date="2023-01" db="EMBL/GenBank/DDBJ databases">
        <title>Metagenome sequencing of chrysophaentin producing Chrysophaeum taylorii.</title>
        <authorList>
            <person name="Davison J."/>
            <person name="Bewley C."/>
        </authorList>
    </citation>
    <scope>NUCLEOTIDE SEQUENCE</scope>
    <source>
        <strain evidence="3">NIES-1699</strain>
    </source>
</reference>
<dbReference type="InterPro" id="IPR036249">
    <property type="entry name" value="Thioredoxin-like_sf"/>
</dbReference>
<sequence>MLHLYHIPRFRSTRVVWLVAELAQHYALPPITIHEFRDVALFRNKKEDWFLELNPNGKIPVFVDETKTLWEGGAIVLSLLDTLDKDKKLLTDEQRDLFYQLAFYCAGTVDNLSAASSPIQRAVMAHADGAPASMDPTVDPVRKTAWAEIVAPFLEGVIARTDGAHLAGPDFSAADLFVGLTLFAVDERMSLRGAGSSWIDAAKTPRLRTLADLLQARPARAFAFEATLNRPESLALHSEFGIVDWIPATKPFFS</sequence>
<accession>A0AAD7XJU0</accession>
<name>A0AAD7XJU0_9STRA</name>
<dbReference type="PANTHER" id="PTHR44051">
    <property type="entry name" value="GLUTATHIONE S-TRANSFERASE-RELATED"/>
    <property type="match status" value="1"/>
</dbReference>
<dbReference type="InterPro" id="IPR036282">
    <property type="entry name" value="Glutathione-S-Trfase_C_sf"/>
</dbReference>
<dbReference type="AlphaFoldDB" id="A0AAD7XJU0"/>
<organism evidence="3 4">
    <name type="scientific">Chrysophaeum taylorii</name>
    <dbReference type="NCBI Taxonomy" id="2483200"/>
    <lineage>
        <taxon>Eukaryota</taxon>
        <taxon>Sar</taxon>
        <taxon>Stramenopiles</taxon>
        <taxon>Ochrophyta</taxon>
        <taxon>Pelagophyceae</taxon>
        <taxon>Pelagomonadales</taxon>
        <taxon>Pelagomonadaceae</taxon>
        <taxon>Chrysophaeum</taxon>
    </lineage>
</organism>
<keyword evidence="4" id="KW-1185">Reference proteome</keyword>
<dbReference type="SFLD" id="SFLDS00019">
    <property type="entry name" value="Glutathione_Transferase_(cytos"/>
    <property type="match status" value="1"/>
</dbReference>
<comment type="similarity">
    <text evidence="1">Belongs to the GST superfamily.</text>
</comment>
<comment type="caution">
    <text evidence="3">The sequence shown here is derived from an EMBL/GenBank/DDBJ whole genome shotgun (WGS) entry which is preliminary data.</text>
</comment>
<dbReference type="InterPro" id="IPR040079">
    <property type="entry name" value="Glutathione_S-Trfase"/>
</dbReference>
<dbReference type="EMBL" id="JAQMWT010000317">
    <property type="protein sequence ID" value="KAJ8605127.1"/>
    <property type="molecule type" value="Genomic_DNA"/>
</dbReference>
<dbReference type="PANTHER" id="PTHR44051:SF8">
    <property type="entry name" value="GLUTATHIONE S-TRANSFERASE GSTA"/>
    <property type="match status" value="1"/>
</dbReference>
<dbReference type="InterPro" id="IPR004045">
    <property type="entry name" value="Glutathione_S-Trfase_N"/>
</dbReference>
<gene>
    <name evidence="3" type="ORF">CTAYLR_000447</name>
</gene>
<evidence type="ECO:0000313" key="4">
    <source>
        <dbReference type="Proteomes" id="UP001230188"/>
    </source>
</evidence>
<evidence type="ECO:0000313" key="3">
    <source>
        <dbReference type="EMBL" id="KAJ8605127.1"/>
    </source>
</evidence>
<dbReference type="Pfam" id="PF02798">
    <property type="entry name" value="GST_N"/>
    <property type="match status" value="1"/>
</dbReference>
<dbReference type="PROSITE" id="PS50404">
    <property type="entry name" value="GST_NTER"/>
    <property type="match status" value="1"/>
</dbReference>
<proteinExistence type="inferred from homology"/>
<dbReference type="Proteomes" id="UP001230188">
    <property type="component" value="Unassembled WGS sequence"/>
</dbReference>
<feature type="domain" description="GST N-terminal" evidence="2">
    <location>
        <begin position="1"/>
        <end position="87"/>
    </location>
</feature>